<dbReference type="EMBL" id="AFBQ01000246">
    <property type="protein sequence ID" value="EHY31005.1"/>
    <property type="molecule type" value="Genomic_DNA"/>
</dbReference>
<feature type="binding site" evidence="2">
    <location>
        <position position="103"/>
    </location>
    <ligand>
        <name>Mn(2+)</name>
        <dbReference type="ChEBI" id="CHEBI:29035"/>
        <label>2</label>
    </ligand>
</feature>
<dbReference type="STRING" id="762967.HMPREF9440_01620"/>
<dbReference type="GO" id="GO:0019877">
    <property type="term" value="P:diaminopimelate biosynthetic process"/>
    <property type="evidence" value="ECO:0007669"/>
    <property type="project" value="UniProtKB-ARBA"/>
</dbReference>
<gene>
    <name evidence="4" type="ORF">HMPREF9440_01620</name>
</gene>
<dbReference type="RefSeq" id="WP_008542660.1">
    <property type="nucleotide sequence ID" value="NZ_JH604985.1"/>
</dbReference>
<feature type="binding site" evidence="2">
    <location>
        <position position="161"/>
    </location>
    <ligand>
        <name>Mn(2+)</name>
        <dbReference type="ChEBI" id="CHEBI:29035"/>
        <label>2</label>
    </ligand>
</feature>
<name>H3KFV1_9BURK</name>
<dbReference type="OrthoDB" id="8875216at2"/>
<keyword evidence="2" id="KW-0479">Metal-binding</keyword>
<feature type="binding site" evidence="2">
    <location>
        <position position="137"/>
    </location>
    <ligand>
        <name>Mn(2+)</name>
        <dbReference type="ChEBI" id="CHEBI:29035"/>
        <label>2</label>
    </ligand>
</feature>
<dbReference type="GO" id="GO:0046872">
    <property type="term" value="F:metal ion binding"/>
    <property type="evidence" value="ECO:0007669"/>
    <property type="project" value="UniProtKB-KW"/>
</dbReference>
<dbReference type="SUPFAM" id="SSF53187">
    <property type="entry name" value="Zn-dependent exopeptidases"/>
    <property type="match status" value="1"/>
</dbReference>
<comment type="cofactor">
    <cofactor evidence="2">
        <name>Mn(2+)</name>
        <dbReference type="ChEBI" id="CHEBI:29035"/>
    </cofactor>
    <text evidence="2">The Mn(2+) ion enhances activity.</text>
</comment>
<protein>
    <submittedName>
        <fullName evidence="4">Amidohydrolase</fullName>
    </submittedName>
</protein>
<evidence type="ECO:0000256" key="1">
    <source>
        <dbReference type="ARBA" id="ARBA00022801"/>
    </source>
</evidence>
<dbReference type="Pfam" id="PF07687">
    <property type="entry name" value="M20_dimer"/>
    <property type="match status" value="1"/>
</dbReference>
<dbReference type="GO" id="GO:0050118">
    <property type="term" value="F:N-acetyldiaminopimelate deacetylase activity"/>
    <property type="evidence" value="ECO:0007669"/>
    <property type="project" value="UniProtKB-ARBA"/>
</dbReference>
<dbReference type="SUPFAM" id="SSF55031">
    <property type="entry name" value="Bacterial exopeptidase dimerisation domain"/>
    <property type="match status" value="1"/>
</dbReference>
<dbReference type="InterPro" id="IPR017439">
    <property type="entry name" value="Amidohydrolase"/>
</dbReference>
<dbReference type="AlphaFoldDB" id="H3KFV1"/>
<accession>H3KFV1</accession>
<dbReference type="PATRIC" id="fig|762967.3.peg.1271"/>
<dbReference type="InterPro" id="IPR002933">
    <property type="entry name" value="Peptidase_M20"/>
</dbReference>
<evidence type="ECO:0000313" key="5">
    <source>
        <dbReference type="Proteomes" id="UP000004956"/>
    </source>
</evidence>
<evidence type="ECO:0000313" key="4">
    <source>
        <dbReference type="EMBL" id="EHY31005.1"/>
    </source>
</evidence>
<dbReference type="PANTHER" id="PTHR11014">
    <property type="entry name" value="PEPTIDASE M20 FAMILY MEMBER"/>
    <property type="match status" value="1"/>
</dbReference>
<dbReference type="PANTHER" id="PTHR11014:SF63">
    <property type="entry name" value="METALLOPEPTIDASE, PUTATIVE (AFU_ORTHOLOGUE AFUA_6G09600)-RELATED"/>
    <property type="match status" value="1"/>
</dbReference>
<evidence type="ECO:0000256" key="2">
    <source>
        <dbReference type="PIRSR" id="PIRSR005962-1"/>
    </source>
</evidence>
<proteinExistence type="predicted"/>
<reference evidence="4 5" key="1">
    <citation type="submission" date="2011-11" db="EMBL/GenBank/DDBJ databases">
        <authorList>
            <person name="Weinstock G."/>
            <person name="Sodergren E."/>
            <person name="Clifton S."/>
            <person name="Fulton L."/>
            <person name="Fulton B."/>
            <person name="Courtney L."/>
            <person name="Fronick C."/>
            <person name="Harrison M."/>
            <person name="Strong C."/>
            <person name="Farmer C."/>
            <person name="Delahaunty K."/>
            <person name="Markovic C."/>
            <person name="Hall O."/>
            <person name="Minx P."/>
            <person name="Tomlinson C."/>
            <person name="Mitreva M."/>
            <person name="Hou S."/>
            <person name="Chen J."/>
            <person name="Wollam A."/>
            <person name="Pepin K.H."/>
            <person name="Johnson M."/>
            <person name="Bhonagiri V."/>
            <person name="Zhang X."/>
            <person name="Suruliraj S."/>
            <person name="Warren W."/>
            <person name="Chinwalla A."/>
            <person name="Mardis E.R."/>
            <person name="Wilson R.K."/>
        </authorList>
    </citation>
    <scope>NUCLEOTIDE SEQUENCE [LARGE SCALE GENOMIC DNA]</scope>
    <source>
        <strain evidence="4 5">YIT 11816</strain>
    </source>
</reference>
<dbReference type="FunFam" id="3.30.70.360:FF:000001">
    <property type="entry name" value="N-acetyldiaminopimelate deacetylase"/>
    <property type="match status" value="1"/>
</dbReference>
<dbReference type="HOGENOM" id="CLU_023257_0_1_4"/>
<organism evidence="4 5">
    <name type="scientific">Sutterella parvirubra YIT 11816</name>
    <dbReference type="NCBI Taxonomy" id="762967"/>
    <lineage>
        <taxon>Bacteria</taxon>
        <taxon>Pseudomonadati</taxon>
        <taxon>Pseudomonadota</taxon>
        <taxon>Betaproteobacteria</taxon>
        <taxon>Burkholderiales</taxon>
        <taxon>Sutterellaceae</taxon>
        <taxon>Sutterella</taxon>
    </lineage>
</organism>
<keyword evidence="2" id="KW-0464">Manganese</keyword>
<comment type="caution">
    <text evidence="4">The sequence shown here is derived from an EMBL/GenBank/DDBJ whole genome shotgun (WGS) entry which is preliminary data.</text>
</comment>
<dbReference type="InterPro" id="IPR036264">
    <property type="entry name" value="Bact_exopeptidase_dim_dom"/>
</dbReference>
<dbReference type="PIRSF" id="PIRSF005962">
    <property type="entry name" value="Pept_M20D_amidohydro"/>
    <property type="match status" value="1"/>
</dbReference>
<dbReference type="Proteomes" id="UP000004956">
    <property type="component" value="Unassembled WGS sequence"/>
</dbReference>
<dbReference type="InterPro" id="IPR011650">
    <property type="entry name" value="Peptidase_M20_dimer"/>
</dbReference>
<dbReference type="Gene3D" id="3.30.70.360">
    <property type="match status" value="1"/>
</dbReference>
<feature type="binding site" evidence="2">
    <location>
        <position position="101"/>
    </location>
    <ligand>
        <name>Mn(2+)</name>
        <dbReference type="ChEBI" id="CHEBI:29035"/>
        <label>2</label>
    </ligand>
</feature>
<keyword evidence="5" id="KW-1185">Reference proteome</keyword>
<dbReference type="NCBIfam" id="TIGR01891">
    <property type="entry name" value="amidohydrolases"/>
    <property type="match status" value="1"/>
</dbReference>
<dbReference type="Gene3D" id="3.40.630.10">
    <property type="entry name" value="Zn peptidases"/>
    <property type="match status" value="1"/>
</dbReference>
<keyword evidence="1 4" id="KW-0378">Hydrolase</keyword>
<dbReference type="Pfam" id="PF01546">
    <property type="entry name" value="Peptidase_M20"/>
    <property type="match status" value="1"/>
</dbReference>
<feature type="domain" description="Peptidase M20 dimerisation" evidence="3">
    <location>
        <begin position="185"/>
        <end position="279"/>
    </location>
</feature>
<feature type="binding site" evidence="2">
    <location>
        <position position="360"/>
    </location>
    <ligand>
        <name>Mn(2+)</name>
        <dbReference type="ChEBI" id="CHEBI:29035"/>
        <label>2</label>
    </ligand>
</feature>
<sequence>MTLQELQEKYGEMQIRLRREFHRIPEASLQEHKTAAKIREELDRMGVEWRVCGGPTGTLARIRGVKPGKTILLRGDIDGLEVTEQTGVDYASEHPGFMHACGHDCHISMLLIAVAMVNDIKDRLAGDVVFAFQPAEEIGRGALMMIEDGCLDGVDAAYGMHVWSDFPAGKVSVRTGGTMASGDRFTIKVTGKAGHGAQPHLCADATVIGAAIVQNLQTIVSREISPIETGVVTVGKFESGTRFNVISGEATLIGTTRCFSPEVRKHFPEAMERVAKETARAMRGDAELIYEELVPPTVNDAALAELVRGSAKKVFGEDCLYDYPPTMGGEDFAQYQLRVPGVMVLVGMENAACNAIYGQHHNRYQVDESQLVRAAALHVQVALDFLGVEL</sequence>
<evidence type="ECO:0000259" key="3">
    <source>
        <dbReference type="Pfam" id="PF07687"/>
    </source>
</evidence>